<evidence type="ECO:0000313" key="2">
    <source>
        <dbReference type="Proteomes" id="UP000265520"/>
    </source>
</evidence>
<dbReference type="EMBL" id="LXQA010340131">
    <property type="protein sequence ID" value="MCI45146.1"/>
    <property type="molecule type" value="Genomic_DNA"/>
</dbReference>
<name>A0A392SBB3_9FABA</name>
<reference evidence="1 2" key="1">
    <citation type="journal article" date="2018" name="Front. Plant Sci.">
        <title>Red Clover (Trifolium pratense) and Zigzag Clover (T. medium) - A Picture of Genomic Similarities and Differences.</title>
        <authorList>
            <person name="Dluhosova J."/>
            <person name="Istvanek J."/>
            <person name="Nedelnik J."/>
            <person name="Repkova J."/>
        </authorList>
    </citation>
    <scope>NUCLEOTIDE SEQUENCE [LARGE SCALE GENOMIC DNA]</scope>
    <source>
        <strain evidence="2">cv. 10/8</strain>
        <tissue evidence="1">Leaf</tissue>
    </source>
</reference>
<dbReference type="Proteomes" id="UP000265520">
    <property type="component" value="Unassembled WGS sequence"/>
</dbReference>
<feature type="non-terminal residue" evidence="1">
    <location>
        <position position="57"/>
    </location>
</feature>
<dbReference type="AlphaFoldDB" id="A0A392SBB3"/>
<organism evidence="1 2">
    <name type="scientific">Trifolium medium</name>
    <dbReference type="NCBI Taxonomy" id="97028"/>
    <lineage>
        <taxon>Eukaryota</taxon>
        <taxon>Viridiplantae</taxon>
        <taxon>Streptophyta</taxon>
        <taxon>Embryophyta</taxon>
        <taxon>Tracheophyta</taxon>
        <taxon>Spermatophyta</taxon>
        <taxon>Magnoliopsida</taxon>
        <taxon>eudicotyledons</taxon>
        <taxon>Gunneridae</taxon>
        <taxon>Pentapetalae</taxon>
        <taxon>rosids</taxon>
        <taxon>fabids</taxon>
        <taxon>Fabales</taxon>
        <taxon>Fabaceae</taxon>
        <taxon>Papilionoideae</taxon>
        <taxon>50 kb inversion clade</taxon>
        <taxon>NPAAA clade</taxon>
        <taxon>Hologalegina</taxon>
        <taxon>IRL clade</taxon>
        <taxon>Trifolieae</taxon>
        <taxon>Trifolium</taxon>
    </lineage>
</organism>
<keyword evidence="2" id="KW-1185">Reference proteome</keyword>
<accession>A0A392SBB3</accession>
<proteinExistence type="predicted"/>
<comment type="caution">
    <text evidence="1">The sequence shown here is derived from an EMBL/GenBank/DDBJ whole genome shotgun (WGS) entry which is preliminary data.</text>
</comment>
<protein>
    <submittedName>
        <fullName evidence="1">Uncharacterized protein</fullName>
    </submittedName>
</protein>
<sequence>MREGDRRPAVQECGGDSGGVRRWLDGTLNPSSSGLWFCCSSFSYFLCGGDSGVWSDF</sequence>
<evidence type="ECO:0000313" key="1">
    <source>
        <dbReference type="EMBL" id="MCI45146.1"/>
    </source>
</evidence>